<dbReference type="FunFam" id="3.30.70.270:FF:000001">
    <property type="entry name" value="Diguanylate cyclase domain protein"/>
    <property type="match status" value="1"/>
</dbReference>
<dbReference type="InterPro" id="IPR000160">
    <property type="entry name" value="GGDEF_dom"/>
</dbReference>
<dbReference type="Pfam" id="PF00990">
    <property type="entry name" value="GGDEF"/>
    <property type="match status" value="1"/>
</dbReference>
<dbReference type="SUPFAM" id="SSF55073">
    <property type="entry name" value="Nucleotide cyclase"/>
    <property type="match status" value="1"/>
</dbReference>
<dbReference type="Gene3D" id="3.30.70.270">
    <property type="match status" value="1"/>
</dbReference>
<sequence>MDLFLKEQQIYDTAIKRALDVHNGAPFDIEEYAILANEYGWLLKQFRKLMRFSDRTTMDLFKSNMDLTGKVHYDTLCGIYNRRFMEENLERLMRLLSRSNGVLSVMMVDIDFFKKYNDTYGHGAGDVCLKSIAETLAKCITREDDFVARYGGEEFLVVLPHTDEHGAHVTASRLLESIIERNIPHEKSDVADCVTVSIGVTTVKVAHTHKTGYYIKRADDALYMSKHNGRNRYTYLKYEEDRE</sequence>
<protein>
    <submittedName>
        <fullName evidence="2">Putative sensory box/GGDEF family protein</fullName>
    </submittedName>
</protein>
<dbReference type="CDD" id="cd01949">
    <property type="entry name" value="GGDEF"/>
    <property type="match status" value="1"/>
</dbReference>
<feature type="domain" description="GGDEF" evidence="1">
    <location>
        <begin position="101"/>
        <end position="238"/>
    </location>
</feature>
<reference evidence="2" key="1">
    <citation type="submission" date="2012-03" db="EMBL/GenBank/DDBJ databases">
        <title>Functional metagenomics reveals considerable lignocellulase gene clusters in the gut microbiome of a wood-feeding higher termite.</title>
        <authorList>
            <person name="Liu N."/>
        </authorList>
    </citation>
    <scope>NUCLEOTIDE SEQUENCE</scope>
</reference>
<dbReference type="InterPro" id="IPR029787">
    <property type="entry name" value="Nucleotide_cyclase"/>
</dbReference>
<proteinExistence type="predicted"/>
<dbReference type="SMART" id="SM00267">
    <property type="entry name" value="GGDEF"/>
    <property type="match status" value="1"/>
</dbReference>
<name>A0A806KFB4_9BACT</name>
<evidence type="ECO:0000313" key="2">
    <source>
        <dbReference type="EMBL" id="AGS53335.1"/>
    </source>
</evidence>
<evidence type="ECO:0000259" key="1">
    <source>
        <dbReference type="PROSITE" id="PS50887"/>
    </source>
</evidence>
<dbReference type="PANTHER" id="PTHR45138">
    <property type="entry name" value="REGULATORY COMPONENTS OF SENSORY TRANSDUCTION SYSTEM"/>
    <property type="match status" value="1"/>
</dbReference>
<dbReference type="AlphaFoldDB" id="A0A806KFB4"/>
<dbReference type="EMBL" id="JQ844230">
    <property type="protein sequence ID" value="AGS53335.1"/>
    <property type="molecule type" value="Genomic_DNA"/>
</dbReference>
<accession>A0A806KFB4</accession>
<dbReference type="NCBIfam" id="TIGR00254">
    <property type="entry name" value="GGDEF"/>
    <property type="match status" value="1"/>
</dbReference>
<dbReference type="GO" id="GO:0052621">
    <property type="term" value="F:diguanylate cyclase activity"/>
    <property type="evidence" value="ECO:0007669"/>
    <property type="project" value="TreeGrafter"/>
</dbReference>
<dbReference type="InterPro" id="IPR050469">
    <property type="entry name" value="Diguanylate_Cyclase"/>
</dbReference>
<dbReference type="PROSITE" id="PS50887">
    <property type="entry name" value="GGDEF"/>
    <property type="match status" value="1"/>
</dbReference>
<dbReference type="InterPro" id="IPR043128">
    <property type="entry name" value="Rev_trsase/Diguanyl_cyclase"/>
</dbReference>
<dbReference type="PANTHER" id="PTHR45138:SF9">
    <property type="entry name" value="DIGUANYLATE CYCLASE DGCM-RELATED"/>
    <property type="match status" value="1"/>
</dbReference>
<organism evidence="2">
    <name type="scientific">uncultured bacterium contig00014</name>
    <dbReference type="NCBI Taxonomy" id="1181505"/>
    <lineage>
        <taxon>Bacteria</taxon>
        <taxon>environmental samples</taxon>
    </lineage>
</organism>